<sequence length="158" mass="17163">LVAEDAKWANRWAACKAAQLQVTGEEVPAWMMENARKGVLEAATEKAEELQEQIEELDEQRDSEIAVVGAQGDVALARERMLAQSRALRTTTLSQQASLLEEDLDELDHAEAAARGGGAAAPAAARELRRAVRKATSAAHLITKMLDRKMEMTRAQGA</sequence>
<protein>
    <submittedName>
        <fullName evidence="2">Uncharacterized protein</fullName>
    </submittedName>
</protein>
<feature type="non-terminal residue" evidence="2">
    <location>
        <position position="1"/>
    </location>
</feature>
<accession>A0ABN9QTI4</accession>
<dbReference type="Proteomes" id="UP001189429">
    <property type="component" value="Unassembled WGS sequence"/>
</dbReference>
<evidence type="ECO:0000256" key="1">
    <source>
        <dbReference type="SAM" id="Coils"/>
    </source>
</evidence>
<keyword evidence="3" id="KW-1185">Reference proteome</keyword>
<keyword evidence="1" id="KW-0175">Coiled coil</keyword>
<dbReference type="EMBL" id="CAUYUJ010003914">
    <property type="protein sequence ID" value="CAK0807372.1"/>
    <property type="molecule type" value="Genomic_DNA"/>
</dbReference>
<evidence type="ECO:0000313" key="2">
    <source>
        <dbReference type="EMBL" id="CAK0807372.1"/>
    </source>
</evidence>
<proteinExistence type="predicted"/>
<reference evidence="2" key="1">
    <citation type="submission" date="2023-10" db="EMBL/GenBank/DDBJ databases">
        <authorList>
            <person name="Chen Y."/>
            <person name="Shah S."/>
            <person name="Dougan E. K."/>
            <person name="Thang M."/>
            <person name="Chan C."/>
        </authorList>
    </citation>
    <scope>NUCLEOTIDE SEQUENCE [LARGE SCALE GENOMIC DNA]</scope>
</reference>
<organism evidence="2 3">
    <name type="scientific">Prorocentrum cordatum</name>
    <dbReference type="NCBI Taxonomy" id="2364126"/>
    <lineage>
        <taxon>Eukaryota</taxon>
        <taxon>Sar</taxon>
        <taxon>Alveolata</taxon>
        <taxon>Dinophyceae</taxon>
        <taxon>Prorocentrales</taxon>
        <taxon>Prorocentraceae</taxon>
        <taxon>Prorocentrum</taxon>
    </lineage>
</organism>
<evidence type="ECO:0000313" key="3">
    <source>
        <dbReference type="Proteomes" id="UP001189429"/>
    </source>
</evidence>
<feature type="coiled-coil region" evidence="1">
    <location>
        <begin position="40"/>
        <end position="67"/>
    </location>
</feature>
<comment type="caution">
    <text evidence="2">The sequence shown here is derived from an EMBL/GenBank/DDBJ whole genome shotgun (WGS) entry which is preliminary data.</text>
</comment>
<gene>
    <name evidence="2" type="ORF">PCOR1329_LOCUS13266</name>
</gene>
<name>A0ABN9QTI4_9DINO</name>